<dbReference type="Proteomes" id="UP000008062">
    <property type="component" value="Chromosome 21"/>
</dbReference>
<organism evidence="1 2">
    <name type="scientific">Zymoseptoria tritici (strain CBS 115943 / IPO323)</name>
    <name type="common">Speckled leaf blotch fungus</name>
    <name type="synonym">Septoria tritici</name>
    <dbReference type="NCBI Taxonomy" id="336722"/>
    <lineage>
        <taxon>Eukaryota</taxon>
        <taxon>Fungi</taxon>
        <taxon>Dikarya</taxon>
        <taxon>Ascomycota</taxon>
        <taxon>Pezizomycotina</taxon>
        <taxon>Dothideomycetes</taxon>
        <taxon>Dothideomycetidae</taxon>
        <taxon>Mycosphaerellales</taxon>
        <taxon>Mycosphaerellaceae</taxon>
        <taxon>Zymoseptoria</taxon>
    </lineage>
</organism>
<reference evidence="1 2" key="1">
    <citation type="journal article" date="2011" name="PLoS Genet.">
        <title>Finished genome of the fungal wheat pathogen Mycosphaerella graminicola reveals dispensome structure, chromosome plasticity, and stealth pathogenesis.</title>
        <authorList>
            <person name="Goodwin S.B."/>
            <person name="Ben M'barek S."/>
            <person name="Dhillon B."/>
            <person name="Wittenberg A.H.J."/>
            <person name="Crane C.F."/>
            <person name="Hane J.K."/>
            <person name="Foster A.J."/>
            <person name="Van der Lee T.A.J."/>
            <person name="Grimwood J."/>
            <person name="Aerts A."/>
            <person name="Antoniw J."/>
            <person name="Bailey A."/>
            <person name="Bluhm B."/>
            <person name="Bowler J."/>
            <person name="Bristow J."/>
            <person name="van der Burgt A."/>
            <person name="Canto-Canche B."/>
            <person name="Churchill A.C.L."/>
            <person name="Conde-Ferraez L."/>
            <person name="Cools H.J."/>
            <person name="Coutinho P.M."/>
            <person name="Csukai M."/>
            <person name="Dehal P."/>
            <person name="De Wit P."/>
            <person name="Donzelli B."/>
            <person name="van de Geest H.C."/>
            <person name="van Ham R.C.H.J."/>
            <person name="Hammond-Kosack K.E."/>
            <person name="Henrissat B."/>
            <person name="Kilian A."/>
            <person name="Kobayashi A.K."/>
            <person name="Koopmann E."/>
            <person name="Kourmpetis Y."/>
            <person name="Kuzniar A."/>
            <person name="Lindquist E."/>
            <person name="Lombard V."/>
            <person name="Maliepaard C."/>
            <person name="Martins N."/>
            <person name="Mehrabi R."/>
            <person name="Nap J.P.H."/>
            <person name="Ponomarenko A."/>
            <person name="Rudd J.J."/>
            <person name="Salamov A."/>
            <person name="Schmutz J."/>
            <person name="Schouten H.J."/>
            <person name="Shapiro H."/>
            <person name="Stergiopoulos I."/>
            <person name="Torriani S.F.F."/>
            <person name="Tu H."/>
            <person name="de Vries R.P."/>
            <person name="Waalwijk C."/>
            <person name="Ware S.B."/>
            <person name="Wiebenga A."/>
            <person name="Zwiers L.-H."/>
            <person name="Oliver R.P."/>
            <person name="Grigoriev I.V."/>
            <person name="Kema G.H.J."/>
        </authorList>
    </citation>
    <scope>NUCLEOTIDE SEQUENCE [LARGE SCALE GENOMIC DNA]</scope>
    <source>
        <strain evidence="2">CBS 115943 / IPO323</strain>
    </source>
</reference>
<protein>
    <submittedName>
        <fullName evidence="1">Uncharacterized protein</fullName>
    </submittedName>
</protein>
<feature type="non-terminal residue" evidence="1">
    <location>
        <position position="71"/>
    </location>
</feature>
<keyword evidence="2" id="KW-1185">Reference proteome</keyword>
<name>F9XSE0_ZYMTI</name>
<proteinExistence type="predicted"/>
<dbReference type="GeneID" id="13396657"/>
<gene>
    <name evidence="1" type="ORF">MYCGRDRAFT_106723</name>
</gene>
<evidence type="ECO:0000313" key="2">
    <source>
        <dbReference type="Proteomes" id="UP000008062"/>
    </source>
</evidence>
<sequence length="71" mass="7645">MSAPAPSTPLCSSWSDTTPTARDWRSLRDVITTFCSNGDDLMTTASSDVLEHSIAAQHNAQALTTMLAYLI</sequence>
<dbReference type="KEGG" id="ztr:MYCGRDRAFT_106723"/>
<dbReference type="AlphaFoldDB" id="F9XSE0"/>
<accession>F9XSE0</accession>
<dbReference type="EMBL" id="CM001216">
    <property type="protein sequence ID" value="EGP81845.1"/>
    <property type="molecule type" value="Genomic_DNA"/>
</dbReference>
<dbReference type="HOGENOM" id="CLU_2747215_0_0_1"/>
<dbReference type="RefSeq" id="XP_003846869.1">
    <property type="nucleotide sequence ID" value="XM_003846821.1"/>
</dbReference>
<dbReference type="InParanoid" id="F9XSE0"/>
<evidence type="ECO:0000313" key="1">
    <source>
        <dbReference type="EMBL" id="EGP81845.1"/>
    </source>
</evidence>